<accession>A0AAE0HCR5</accession>
<dbReference type="GeneID" id="87842241"/>
<keyword evidence="4" id="KW-1185">Reference proteome</keyword>
<name>A0AAE0HCR5_9PEZI</name>
<feature type="compositionally biased region" description="Pro residues" evidence="2">
    <location>
        <begin position="263"/>
        <end position="276"/>
    </location>
</feature>
<organism evidence="3 4">
    <name type="scientific">Chaetomium fimeti</name>
    <dbReference type="NCBI Taxonomy" id="1854472"/>
    <lineage>
        <taxon>Eukaryota</taxon>
        <taxon>Fungi</taxon>
        <taxon>Dikarya</taxon>
        <taxon>Ascomycota</taxon>
        <taxon>Pezizomycotina</taxon>
        <taxon>Sordariomycetes</taxon>
        <taxon>Sordariomycetidae</taxon>
        <taxon>Sordariales</taxon>
        <taxon>Chaetomiaceae</taxon>
        <taxon>Chaetomium</taxon>
    </lineage>
</organism>
<protein>
    <submittedName>
        <fullName evidence="3">Uncharacterized protein</fullName>
    </submittedName>
</protein>
<feature type="compositionally biased region" description="Low complexity" evidence="2">
    <location>
        <begin position="123"/>
        <end position="145"/>
    </location>
</feature>
<feature type="compositionally biased region" description="Low complexity" evidence="2">
    <location>
        <begin position="153"/>
        <end position="179"/>
    </location>
</feature>
<dbReference type="PANTHER" id="PTHR47482:SF5">
    <property type="entry name" value="FAR1 DOMAIN-CONTAINING PROTEIN"/>
    <property type="match status" value="1"/>
</dbReference>
<evidence type="ECO:0000256" key="2">
    <source>
        <dbReference type="SAM" id="MobiDB-lite"/>
    </source>
</evidence>
<gene>
    <name evidence="3" type="ORF">B0H64DRAFT_418075</name>
</gene>
<feature type="compositionally biased region" description="Low complexity" evidence="2">
    <location>
        <begin position="282"/>
        <end position="296"/>
    </location>
</feature>
<dbReference type="PANTHER" id="PTHR47482">
    <property type="entry name" value="OS11G0632001 PROTEIN"/>
    <property type="match status" value="1"/>
</dbReference>
<evidence type="ECO:0000313" key="4">
    <source>
        <dbReference type="Proteomes" id="UP001278766"/>
    </source>
</evidence>
<reference evidence="3" key="1">
    <citation type="journal article" date="2023" name="Mol. Phylogenet. Evol.">
        <title>Genome-scale phylogeny and comparative genomics of the fungal order Sordariales.</title>
        <authorList>
            <person name="Hensen N."/>
            <person name="Bonometti L."/>
            <person name="Westerberg I."/>
            <person name="Brannstrom I.O."/>
            <person name="Guillou S."/>
            <person name="Cros-Aarteil S."/>
            <person name="Calhoun S."/>
            <person name="Haridas S."/>
            <person name="Kuo A."/>
            <person name="Mondo S."/>
            <person name="Pangilinan J."/>
            <person name="Riley R."/>
            <person name="LaButti K."/>
            <person name="Andreopoulos B."/>
            <person name="Lipzen A."/>
            <person name="Chen C."/>
            <person name="Yan M."/>
            <person name="Daum C."/>
            <person name="Ng V."/>
            <person name="Clum A."/>
            <person name="Steindorff A."/>
            <person name="Ohm R.A."/>
            <person name="Martin F."/>
            <person name="Silar P."/>
            <person name="Natvig D.O."/>
            <person name="Lalanne C."/>
            <person name="Gautier V."/>
            <person name="Ament-Velasquez S.L."/>
            <person name="Kruys A."/>
            <person name="Hutchinson M.I."/>
            <person name="Powell A.J."/>
            <person name="Barry K."/>
            <person name="Miller A.N."/>
            <person name="Grigoriev I.V."/>
            <person name="Debuchy R."/>
            <person name="Gladieux P."/>
            <person name="Hiltunen Thoren M."/>
            <person name="Johannesson H."/>
        </authorList>
    </citation>
    <scope>NUCLEOTIDE SEQUENCE</scope>
    <source>
        <strain evidence="3">CBS 168.71</strain>
    </source>
</reference>
<feature type="compositionally biased region" description="Basic and acidic residues" evidence="2">
    <location>
        <begin position="311"/>
        <end position="338"/>
    </location>
</feature>
<keyword evidence="1" id="KW-0175">Coiled coil</keyword>
<evidence type="ECO:0000256" key="1">
    <source>
        <dbReference type="SAM" id="Coils"/>
    </source>
</evidence>
<feature type="compositionally biased region" description="Polar residues" evidence="2">
    <location>
        <begin position="111"/>
        <end position="122"/>
    </location>
</feature>
<feature type="coiled-coil region" evidence="1">
    <location>
        <begin position="517"/>
        <end position="555"/>
    </location>
</feature>
<feature type="compositionally biased region" description="Polar residues" evidence="2">
    <location>
        <begin position="63"/>
        <end position="76"/>
    </location>
</feature>
<dbReference type="RefSeq" id="XP_062657570.1">
    <property type="nucleotide sequence ID" value="XM_062805293.1"/>
</dbReference>
<feature type="region of interest" description="Disordered" evidence="2">
    <location>
        <begin position="1"/>
        <end position="360"/>
    </location>
</feature>
<comment type="caution">
    <text evidence="3">The sequence shown here is derived from an EMBL/GenBank/DDBJ whole genome shotgun (WGS) entry which is preliminary data.</text>
</comment>
<dbReference type="AlphaFoldDB" id="A0AAE0HCR5"/>
<dbReference type="Proteomes" id="UP001278766">
    <property type="component" value="Unassembled WGS sequence"/>
</dbReference>
<proteinExistence type="predicted"/>
<feature type="compositionally biased region" description="Pro residues" evidence="2">
    <location>
        <begin position="79"/>
        <end position="100"/>
    </location>
</feature>
<feature type="compositionally biased region" description="Low complexity" evidence="2">
    <location>
        <begin position="186"/>
        <end position="204"/>
    </location>
</feature>
<feature type="compositionally biased region" description="Low complexity" evidence="2">
    <location>
        <begin position="212"/>
        <end position="254"/>
    </location>
</feature>
<feature type="compositionally biased region" description="Low complexity" evidence="2">
    <location>
        <begin position="42"/>
        <end position="59"/>
    </location>
</feature>
<sequence>MSSANSHPGLSFSLRRSFPPPHNPTNKPSPSLPQHASPYPPHAYQHQHQQHPPSQYPHHLFTPPSSQIPNVASLQNGARPPPSQAPPSLPGPRQRAPPPRQMQQQTPPISYLQQSLNPQPMGQQSMTPQSMTPQPMTPQSMTPQTLNPQPMNPQQLSQASLGQQSLGQPSLNQQLQQPMSQPPMAPSMTQSMSQQSLGQQSMPPQSMPPQSMPQQPMSQPSMPQQSMTQQPISQSVHSTHSAHSAHSNHSVQHNDTASILSTPRPPSQPTLPPAQPQMPKIQQVQKLPQVQQVTPVPRAPPVQEQAVEPAQENHQDDDMDIGSHDESGERDPSLEPKLIDNSPFVPRQPMGEAMTPPPEGGSFPTLEAVHKYVLSYCTSKTVPGLKKVLRVSPEMRKRKTTSRKCDCPFGFFAIEQRTHHKKHNHGPSESPLLHPAARKLDSKMVAAVKKLKDDGVGVSQTLEILQTENPHVPLLPRDIYNARAAINRNPQKVATGLAENRPAIYSKPHPSAEERIRADLRRELATARDDFDKLKKESDKEIDELKVKLREKDKIIEKFEQFIDICNQRVMVSLSNKEDSRAGAPPAP</sequence>
<reference evidence="3" key="2">
    <citation type="submission" date="2023-06" db="EMBL/GenBank/DDBJ databases">
        <authorList>
            <consortium name="Lawrence Berkeley National Laboratory"/>
            <person name="Haridas S."/>
            <person name="Hensen N."/>
            <person name="Bonometti L."/>
            <person name="Westerberg I."/>
            <person name="Brannstrom I.O."/>
            <person name="Guillou S."/>
            <person name="Cros-Aarteil S."/>
            <person name="Calhoun S."/>
            <person name="Kuo A."/>
            <person name="Mondo S."/>
            <person name="Pangilinan J."/>
            <person name="Riley R."/>
            <person name="Labutti K."/>
            <person name="Andreopoulos B."/>
            <person name="Lipzen A."/>
            <person name="Chen C."/>
            <person name="Yanf M."/>
            <person name="Daum C."/>
            <person name="Ng V."/>
            <person name="Clum A."/>
            <person name="Steindorff A."/>
            <person name="Ohm R."/>
            <person name="Martin F."/>
            <person name="Silar P."/>
            <person name="Natvig D."/>
            <person name="Lalanne C."/>
            <person name="Gautier V."/>
            <person name="Ament-Velasquez S.L."/>
            <person name="Kruys A."/>
            <person name="Hutchinson M.I."/>
            <person name="Powell A.J."/>
            <person name="Barry K."/>
            <person name="Miller A.N."/>
            <person name="Grigoriev I.V."/>
            <person name="Debuchy R."/>
            <person name="Gladieux P."/>
            <person name="Thoren M.H."/>
            <person name="Johannesson H."/>
        </authorList>
    </citation>
    <scope>NUCLEOTIDE SEQUENCE</scope>
    <source>
        <strain evidence="3">CBS 168.71</strain>
    </source>
</reference>
<evidence type="ECO:0000313" key="3">
    <source>
        <dbReference type="EMBL" id="KAK3294056.1"/>
    </source>
</evidence>
<dbReference type="EMBL" id="JAUEPN010000005">
    <property type="protein sequence ID" value="KAK3294056.1"/>
    <property type="molecule type" value="Genomic_DNA"/>
</dbReference>